<evidence type="ECO:0000256" key="1">
    <source>
        <dbReference type="SAM" id="SignalP"/>
    </source>
</evidence>
<sequence length="276" mass="30688">MRGFVFLLISKAFSLRFSLHEELIASSTPVGDETIECYTCEFVYNATDGTPFIGDQRCRDNIKDLPNNSQTFPAKIQTNDGFTANVVCATFNLTFHQSVEIRDNNSDLKEVQYLGIFERTTFLQYVGSTLEGYEGTLKMYEHEYGCGRNTSTCSGSYDPFPRPEFKERREPCGNCAYENVLRKSDGNRITVNGNVDCSVKPTPPDQPSCDGEQKDQSGICVIVSLGVGDEPVANPDQHLLARICDAKANFLDWGFTNAYIDTENGMSVCATSKCNK</sequence>
<keyword evidence="3" id="KW-1185">Reference proteome</keyword>
<accession>A0ABN7SMI0</accession>
<reference evidence="2 3" key="1">
    <citation type="submission" date="2021-04" db="EMBL/GenBank/DDBJ databases">
        <authorList>
            <person name="Bliznina A."/>
        </authorList>
    </citation>
    <scope>NUCLEOTIDE SEQUENCE [LARGE SCALE GENOMIC DNA]</scope>
</reference>
<dbReference type="EMBL" id="OU015566">
    <property type="protein sequence ID" value="CAG5104528.1"/>
    <property type="molecule type" value="Genomic_DNA"/>
</dbReference>
<name>A0ABN7SMI0_OIKDI</name>
<keyword evidence="1" id="KW-0732">Signal</keyword>
<proteinExistence type="predicted"/>
<feature type="chain" id="PRO_5046377221" evidence="1">
    <location>
        <begin position="21"/>
        <end position="276"/>
    </location>
</feature>
<evidence type="ECO:0000313" key="2">
    <source>
        <dbReference type="EMBL" id="CAG5104528.1"/>
    </source>
</evidence>
<gene>
    <name evidence="2" type="ORF">OKIOD_LOCUS10071</name>
</gene>
<feature type="signal peptide" evidence="1">
    <location>
        <begin position="1"/>
        <end position="20"/>
    </location>
</feature>
<protein>
    <submittedName>
        <fullName evidence="2">Oidioi.mRNA.OKI2018_I69.chr1.g1306.t1.cds</fullName>
    </submittedName>
</protein>
<organism evidence="2 3">
    <name type="scientific">Oikopleura dioica</name>
    <name type="common">Tunicate</name>
    <dbReference type="NCBI Taxonomy" id="34765"/>
    <lineage>
        <taxon>Eukaryota</taxon>
        <taxon>Metazoa</taxon>
        <taxon>Chordata</taxon>
        <taxon>Tunicata</taxon>
        <taxon>Appendicularia</taxon>
        <taxon>Copelata</taxon>
        <taxon>Oikopleuridae</taxon>
        <taxon>Oikopleura</taxon>
    </lineage>
</organism>
<dbReference type="Proteomes" id="UP001158576">
    <property type="component" value="Chromosome 1"/>
</dbReference>
<evidence type="ECO:0000313" key="3">
    <source>
        <dbReference type="Proteomes" id="UP001158576"/>
    </source>
</evidence>